<dbReference type="GO" id="GO:0004089">
    <property type="term" value="F:carbonate dehydratase activity"/>
    <property type="evidence" value="ECO:0007669"/>
    <property type="project" value="UniProtKB-UniRule"/>
</dbReference>
<dbReference type="SMART" id="SM01057">
    <property type="entry name" value="Carb_anhydrase"/>
    <property type="match status" value="1"/>
</dbReference>
<comment type="cofactor">
    <cofactor evidence="1 10">
        <name>Zn(2+)</name>
        <dbReference type="ChEBI" id="CHEBI:29105"/>
    </cofactor>
</comment>
<dbReference type="InterPro" id="IPR036398">
    <property type="entry name" value="CA_dom_sf"/>
</dbReference>
<keyword evidence="6 10" id="KW-0479">Metal-binding</keyword>
<dbReference type="Gene3D" id="3.10.200.10">
    <property type="entry name" value="Alpha carbonic anhydrase"/>
    <property type="match status" value="1"/>
</dbReference>
<evidence type="ECO:0000256" key="1">
    <source>
        <dbReference type="ARBA" id="ARBA00001947"/>
    </source>
</evidence>
<evidence type="ECO:0000313" key="12">
    <source>
        <dbReference type="EMBL" id="MBJ7631534.1"/>
    </source>
</evidence>
<dbReference type="Proteomes" id="UP000808038">
    <property type="component" value="Unassembled WGS sequence"/>
</dbReference>
<evidence type="ECO:0000313" key="14">
    <source>
        <dbReference type="Proteomes" id="UP000728106"/>
    </source>
</evidence>
<reference evidence="13 14" key="2">
    <citation type="journal article" date="2021" name="Int. J. Food Microbiol.">
        <title>Safety demonstration of a microbial species for use in the food chain: Weissella confusa.</title>
        <authorList>
            <person name="Bourdichon F."/>
            <person name="Patrone V."/>
            <person name="Fontana A."/>
            <person name="Milani G."/>
            <person name="Morelli L."/>
        </authorList>
    </citation>
    <scope>NUCLEOTIDE SEQUENCE [LARGE SCALE GENOMIC DNA]</scope>
    <source>
        <strain evidence="12">CCUG 30943</strain>
        <strain evidence="13 14">CCUG 43002</strain>
    </source>
</reference>
<evidence type="ECO:0000256" key="6">
    <source>
        <dbReference type="ARBA" id="ARBA00022723"/>
    </source>
</evidence>
<dbReference type="PROSITE" id="PS00162">
    <property type="entry name" value="ALPHA_CA_1"/>
    <property type="match status" value="1"/>
</dbReference>
<evidence type="ECO:0000256" key="3">
    <source>
        <dbReference type="ARBA" id="ARBA00010718"/>
    </source>
</evidence>
<dbReference type="PANTHER" id="PTHR18952:SF265">
    <property type="entry name" value="CARBONIC ANHYDRASE"/>
    <property type="match status" value="1"/>
</dbReference>
<dbReference type="OrthoDB" id="5327615at2"/>
<dbReference type="Proteomes" id="UP000728106">
    <property type="component" value="Unassembled WGS sequence"/>
</dbReference>
<dbReference type="InterPro" id="IPR023561">
    <property type="entry name" value="Carbonic_anhydrase_a-class"/>
</dbReference>
<feature type="domain" description="Alpha-carbonic anhydrase" evidence="11">
    <location>
        <begin position="2"/>
        <end position="208"/>
    </location>
</feature>
<dbReference type="EMBL" id="JAAOCP010000001">
    <property type="protein sequence ID" value="MBJ7638055.1"/>
    <property type="molecule type" value="Genomic_DNA"/>
</dbReference>
<proteinExistence type="inferred from homology"/>
<keyword evidence="14" id="KW-1185">Reference proteome</keyword>
<evidence type="ECO:0000256" key="9">
    <source>
        <dbReference type="ARBA" id="ARBA00048348"/>
    </source>
</evidence>
<evidence type="ECO:0000256" key="7">
    <source>
        <dbReference type="ARBA" id="ARBA00022833"/>
    </source>
</evidence>
<dbReference type="EC" id="4.2.1.1" evidence="4 10"/>
<dbReference type="Pfam" id="PF00194">
    <property type="entry name" value="Carb_anhydrase"/>
    <property type="match status" value="1"/>
</dbReference>
<name>A0A4Z0RK66_WEICO</name>
<comment type="similarity">
    <text evidence="3 10">Belongs to the alpha-carbonic anhydrase family.</text>
</comment>
<comment type="function">
    <text evidence="2 10">Reversible hydration of carbon dioxide.</text>
</comment>
<dbReference type="AlphaFoldDB" id="A0A4Z0RK66"/>
<dbReference type="InterPro" id="IPR018338">
    <property type="entry name" value="Carbonic_anhydrase_a-class_CS"/>
</dbReference>
<evidence type="ECO:0000259" key="11">
    <source>
        <dbReference type="PROSITE" id="PS51144"/>
    </source>
</evidence>
<dbReference type="InterPro" id="IPR041891">
    <property type="entry name" value="Alpha_CA_prokaryot-like"/>
</dbReference>
<dbReference type="GO" id="GO:0008270">
    <property type="term" value="F:zinc ion binding"/>
    <property type="evidence" value="ECO:0007669"/>
    <property type="project" value="UniProtKB-UniRule"/>
</dbReference>
<dbReference type="RefSeq" id="WP_003608183.1">
    <property type="nucleotide sequence ID" value="NZ_ALXH01000132.1"/>
</dbReference>
<dbReference type="InterPro" id="IPR001148">
    <property type="entry name" value="CA_dom"/>
</dbReference>
<gene>
    <name evidence="13" type="ORF">HAU20_01280</name>
    <name evidence="12" type="ORF">HAU43_00195</name>
</gene>
<evidence type="ECO:0000256" key="4">
    <source>
        <dbReference type="ARBA" id="ARBA00012925"/>
    </source>
</evidence>
<dbReference type="PANTHER" id="PTHR18952">
    <property type="entry name" value="CARBONIC ANHYDRASE"/>
    <property type="match status" value="1"/>
</dbReference>
<evidence type="ECO:0000256" key="2">
    <source>
        <dbReference type="ARBA" id="ARBA00002904"/>
    </source>
</evidence>
<dbReference type="EMBL" id="JAAOCX010000001">
    <property type="protein sequence ID" value="MBJ7631534.1"/>
    <property type="molecule type" value="Genomic_DNA"/>
</dbReference>
<organism evidence="13 14">
    <name type="scientific">Weissella confusa</name>
    <name type="common">Lactobacillus confusus</name>
    <dbReference type="NCBI Taxonomy" id="1583"/>
    <lineage>
        <taxon>Bacteria</taxon>
        <taxon>Bacillati</taxon>
        <taxon>Bacillota</taxon>
        <taxon>Bacilli</taxon>
        <taxon>Lactobacillales</taxon>
        <taxon>Lactobacillaceae</taxon>
        <taxon>Weissella</taxon>
    </lineage>
</organism>
<reference evidence="13" key="1">
    <citation type="submission" date="2020-02" db="EMBL/GenBank/DDBJ databases">
        <authorList>
            <person name="Fontana A."/>
            <person name="Patrone V."/>
            <person name="Morelli L."/>
        </authorList>
    </citation>
    <scope>NUCLEOTIDE SEQUENCE</scope>
    <source>
        <strain evidence="12">CCUG 30943</strain>
        <strain evidence="13">CCUG 43002</strain>
    </source>
</reference>
<keyword evidence="8 10" id="KW-0456">Lyase</keyword>
<protein>
    <recommendedName>
        <fullName evidence="5 10">Carbonic anhydrase</fullName>
        <ecNumber evidence="4 10">4.2.1.1</ecNumber>
    </recommendedName>
</protein>
<dbReference type="SUPFAM" id="SSF51069">
    <property type="entry name" value="Carbonic anhydrase"/>
    <property type="match status" value="1"/>
</dbReference>
<evidence type="ECO:0000313" key="13">
    <source>
        <dbReference type="EMBL" id="MBJ7638055.1"/>
    </source>
</evidence>
<accession>A0A4Z0RK66</accession>
<sequence>MQKLNYDAQESWSMTAGLMQSPIAITSKTADSIDYPASLELYYDLNANYVRDTGQGLEVGLTGTAIIANRPFRLQQFHVHAPSEHTLDGESYDGEIHFVHEAADGRLAVIGVFLQLGAPSETFANILSRINDESVFSCEVTDLLPTNRSYYHYIGSLTTPPLSENVDWYVLEQPMTISAEQLAEFHVHYDHNNRHLQPLNGRHVLYYQDK</sequence>
<comment type="caution">
    <text evidence="13">The sequence shown here is derived from an EMBL/GenBank/DDBJ whole genome shotgun (WGS) entry which is preliminary data.</text>
</comment>
<evidence type="ECO:0000256" key="5">
    <source>
        <dbReference type="ARBA" id="ARBA00014628"/>
    </source>
</evidence>
<dbReference type="GeneID" id="57978457"/>
<evidence type="ECO:0000256" key="8">
    <source>
        <dbReference type="ARBA" id="ARBA00023239"/>
    </source>
</evidence>
<dbReference type="PROSITE" id="PS51144">
    <property type="entry name" value="ALPHA_CA_2"/>
    <property type="match status" value="1"/>
</dbReference>
<comment type="catalytic activity">
    <reaction evidence="9 10">
        <text>hydrogencarbonate + H(+) = CO2 + H2O</text>
        <dbReference type="Rhea" id="RHEA:10748"/>
        <dbReference type="ChEBI" id="CHEBI:15377"/>
        <dbReference type="ChEBI" id="CHEBI:15378"/>
        <dbReference type="ChEBI" id="CHEBI:16526"/>
        <dbReference type="ChEBI" id="CHEBI:17544"/>
        <dbReference type="EC" id="4.2.1.1"/>
    </reaction>
</comment>
<dbReference type="CDD" id="cd03124">
    <property type="entry name" value="alpha_CA_prokaryotic_like"/>
    <property type="match status" value="1"/>
</dbReference>
<evidence type="ECO:0000256" key="10">
    <source>
        <dbReference type="RuleBase" id="RU367011"/>
    </source>
</evidence>
<keyword evidence="7 10" id="KW-0862">Zinc</keyword>